<evidence type="ECO:0000313" key="2">
    <source>
        <dbReference type="EMBL" id="BES81686.1"/>
    </source>
</evidence>
<proteinExistence type="predicted"/>
<dbReference type="SUPFAM" id="SSF52540">
    <property type="entry name" value="P-loop containing nucleoside triphosphate hydrolases"/>
    <property type="match status" value="1"/>
</dbReference>
<dbReference type="EMBL" id="AP028907">
    <property type="protein sequence ID" value="BES81686.1"/>
    <property type="molecule type" value="Genomic_DNA"/>
</dbReference>
<evidence type="ECO:0000313" key="3">
    <source>
        <dbReference type="Proteomes" id="UP001341135"/>
    </source>
</evidence>
<keyword evidence="3" id="KW-1185">Reference proteome</keyword>
<sequence>MPGTVLERTVVEIEKLGPIHRPSRMTFGPRSLRLLYGPPGSGKTYTARLLYGIPLAPKAAAHSGDSCSTQWSWDKLVEAVFTEVYGADAPSLLRSARFTVSSGDVSLTLRDGRANARYNEATLREEYARHRPVVEEARATASELLEHSGQNSGVAELMEESKWLFLLSFLSRLYSSIIDYDFTGVQLCRAKEATETGILAAFEPANVVYAGHGRAFLLMMHNVLSAAPIKLGADARRILGYPPFRALYMPLLEIIEELLLSTRESLLASKLYKLDPVLEKLASTLLLQGDIGSAPERRGLVYKRQGVSVYLYSSPGAVTEVAVPLIALYRLARGGRLRGVLFVEEPEAQLHPQLQRAMAWLLLYLSGRGLTVISTTHSDFLAVEIKIAVRAARLGAKAVQRVLAETLGTRLGLDEADVLAKAVRAADTRLVVFDGEGFREEPVSVLEKGVPEITSVVEDQVHALEIIGELEDEQH</sequence>
<organism evidence="2 3">
    <name type="scientific">Pyrodictium abyssi</name>
    <dbReference type="NCBI Taxonomy" id="54256"/>
    <lineage>
        <taxon>Archaea</taxon>
        <taxon>Thermoproteota</taxon>
        <taxon>Thermoprotei</taxon>
        <taxon>Desulfurococcales</taxon>
        <taxon>Pyrodictiaceae</taxon>
        <taxon>Pyrodictium</taxon>
    </lineage>
</organism>
<gene>
    <name evidence="2" type="ORF">PABY_12530</name>
</gene>
<dbReference type="InterPro" id="IPR027417">
    <property type="entry name" value="P-loop_NTPase"/>
</dbReference>
<dbReference type="InterPro" id="IPR003959">
    <property type="entry name" value="ATPase_AAA_core"/>
</dbReference>
<reference evidence="2 3" key="1">
    <citation type="submission" date="2023-09" db="EMBL/GenBank/DDBJ databases">
        <title>Pyrofollis japonicus gen. nov. sp. nov., a novel member of the family Pyrodictiaceae isolated from the Iheya North hydrothermal field.</title>
        <authorList>
            <person name="Miyazaki U."/>
            <person name="Sanari M."/>
            <person name="Tame A."/>
            <person name="Kitajima M."/>
            <person name="Okamoto A."/>
            <person name="Sawayama S."/>
            <person name="Miyazaki J."/>
            <person name="Takai K."/>
            <person name="Nakagawa S."/>
        </authorList>
    </citation>
    <scope>NUCLEOTIDE SEQUENCE [LARGE SCALE GENOMIC DNA]</scope>
    <source>
        <strain evidence="2 3">AV2</strain>
    </source>
</reference>
<protein>
    <recommendedName>
        <fullName evidence="1">ATPase AAA-type core domain-containing protein</fullName>
    </recommendedName>
</protein>
<accession>A0ABM8IVV2</accession>
<dbReference type="Pfam" id="PF13304">
    <property type="entry name" value="AAA_21"/>
    <property type="match status" value="1"/>
</dbReference>
<feature type="domain" description="ATPase AAA-type core" evidence="1">
    <location>
        <begin position="324"/>
        <end position="381"/>
    </location>
</feature>
<evidence type="ECO:0000259" key="1">
    <source>
        <dbReference type="Pfam" id="PF13304"/>
    </source>
</evidence>
<name>A0ABM8IVV2_9CREN</name>
<dbReference type="Proteomes" id="UP001341135">
    <property type="component" value="Chromosome"/>
</dbReference>